<evidence type="ECO:0000256" key="1">
    <source>
        <dbReference type="ARBA" id="ARBA00004127"/>
    </source>
</evidence>
<dbReference type="InterPro" id="IPR036163">
    <property type="entry name" value="HMA_dom_sf"/>
</dbReference>
<evidence type="ECO:0000256" key="4">
    <source>
        <dbReference type="ARBA" id="ARBA00022723"/>
    </source>
</evidence>
<name>A0ABY6D052_9BACT</name>
<feature type="transmembrane region" description="Helical" evidence="10">
    <location>
        <begin position="776"/>
        <end position="795"/>
    </location>
</feature>
<evidence type="ECO:0000256" key="6">
    <source>
        <dbReference type="ARBA" id="ARBA00022840"/>
    </source>
</evidence>
<evidence type="ECO:0000313" key="13">
    <source>
        <dbReference type="Proteomes" id="UP001065174"/>
    </source>
</evidence>
<evidence type="ECO:0000259" key="11">
    <source>
        <dbReference type="PROSITE" id="PS50846"/>
    </source>
</evidence>
<dbReference type="InterPro" id="IPR023298">
    <property type="entry name" value="ATPase_P-typ_TM_dom_sf"/>
</dbReference>
<dbReference type="PROSITE" id="PS50846">
    <property type="entry name" value="HMA_2"/>
    <property type="match status" value="1"/>
</dbReference>
<proteinExistence type="inferred from homology"/>
<feature type="transmembrane region" description="Helical" evidence="10">
    <location>
        <begin position="801"/>
        <end position="823"/>
    </location>
</feature>
<feature type="transmembrane region" description="Helical" evidence="10">
    <location>
        <begin position="206"/>
        <end position="227"/>
    </location>
</feature>
<dbReference type="NCBIfam" id="TIGR01494">
    <property type="entry name" value="ATPase_P-type"/>
    <property type="match status" value="1"/>
</dbReference>
<dbReference type="InterPro" id="IPR045800">
    <property type="entry name" value="HMBD"/>
</dbReference>
<evidence type="ECO:0000256" key="10">
    <source>
        <dbReference type="RuleBase" id="RU362081"/>
    </source>
</evidence>
<evidence type="ECO:0000256" key="3">
    <source>
        <dbReference type="ARBA" id="ARBA00022692"/>
    </source>
</evidence>
<dbReference type="Pfam" id="PF00403">
    <property type="entry name" value="HMA"/>
    <property type="match status" value="1"/>
</dbReference>
<dbReference type="RefSeq" id="WP_262311296.1">
    <property type="nucleotide sequence ID" value="NZ_CP106679.1"/>
</dbReference>
<dbReference type="InterPro" id="IPR023299">
    <property type="entry name" value="ATPase_P-typ_cyto_dom_N"/>
</dbReference>
<dbReference type="PRINTS" id="PR00943">
    <property type="entry name" value="CUATPASE"/>
</dbReference>
<evidence type="ECO:0000256" key="2">
    <source>
        <dbReference type="ARBA" id="ARBA00006024"/>
    </source>
</evidence>
<dbReference type="Pfam" id="PF19335">
    <property type="entry name" value="HMBD"/>
    <property type="match status" value="2"/>
</dbReference>
<dbReference type="NCBIfam" id="TIGR01525">
    <property type="entry name" value="ATPase-IB_hvy"/>
    <property type="match status" value="1"/>
</dbReference>
<dbReference type="InterPro" id="IPR027256">
    <property type="entry name" value="P-typ_ATPase_IB"/>
</dbReference>
<feature type="transmembrane region" description="Helical" evidence="10">
    <location>
        <begin position="277"/>
        <end position="297"/>
    </location>
</feature>
<dbReference type="PROSITE" id="PS01047">
    <property type="entry name" value="HMA_1"/>
    <property type="match status" value="1"/>
</dbReference>
<sequence>MKKEYTVSGMTCTGCQSHVQQALQDLAGVQHVTVDLANKKAAIEMEDEVPFQELQAALQDSKYKIHEGEYKEELAPLPAIRKKKDNKKGTFYCPMHCEGEKTYDQAGDCPVCGMDLVEEASNSTAKDTQYTCPMHPEVIKDEPGSCPKCGMDLVPKDVDESAEDKTYHKLLKKFWISCVFTIPIFLIAMSDMIPNNPVLDLLPMKVWNWIQFGLSLPVVFYATWMFFERAYRSIVTWHLNMFTLVGIGSGVAWFFSLVGLLIPDVFPAQFKTESGAVHMYFEAATVILTLVLLGQLLEARAHSKTNSAVKELLKLAPNKAIIIKDGEEREIAIDEIQVGDMLRVKPGDKIPVDGVITEGKSTIDESMISGEPIPVDKAVDDKVSSGTINGKESFVMKAEKVGSDTLLSQIIDMVNSASRSKAPIQQLADKISSYFVPVVIGISVLTFIAWMIFGPEPRLVYAFVNAIAVLIIACPCALGLATPMSVMVGVGKGAELGVLIKNAEALQKMNQIDTLIIDKTGTVTEGKPSVEQVFGSESFSDKEIIQIVASVNQQSEHPLAEATVRYAKDQGVKTAAIDGFESVTGMGVKATLDGKKVWVGNDKLMETEAIDCPEALLAKATEQQAKGKTVPFVAVDGLLVGFVVIADAIKSTSKQAIADLQALGMEVIMMTGDNQHTAKAVADELHLDGYHADCLPQDKQDKVKELQAAGKIVAMAGDGINDAPALALADIGIAMGTGTDVAIQSAAITLVKGDLHGIVKAKHLSQAVMSNIKQNLFFALGYNTLGVPIAAGVLYPVFGVLLSPMIAAVAMSFSSVSVIGNALRLRTKRVGK</sequence>
<organism evidence="12 13">
    <name type="scientific">Reichenbachiella agarivorans</name>
    <dbReference type="NCBI Taxonomy" id="2979464"/>
    <lineage>
        <taxon>Bacteria</taxon>
        <taxon>Pseudomonadati</taxon>
        <taxon>Bacteroidota</taxon>
        <taxon>Cytophagia</taxon>
        <taxon>Cytophagales</taxon>
        <taxon>Reichenbachiellaceae</taxon>
        <taxon>Reichenbachiella</taxon>
    </lineage>
</organism>
<dbReference type="Pfam" id="PF00122">
    <property type="entry name" value="E1-E2_ATPase"/>
    <property type="match status" value="1"/>
</dbReference>
<reference evidence="12" key="1">
    <citation type="submission" date="2022-09" db="EMBL/GenBank/DDBJ databases">
        <title>Comparative genomics and taxonomic characterization of three novel marine species of genus Reichenbachiella exhibiting antioxidant and polysaccharide degradation activities.</title>
        <authorList>
            <person name="Muhammad N."/>
            <person name="Lee Y.-J."/>
            <person name="Ko J."/>
            <person name="Kim S.-G."/>
        </authorList>
    </citation>
    <scope>NUCLEOTIDE SEQUENCE</scope>
    <source>
        <strain evidence="12">BKB1-1</strain>
    </source>
</reference>
<feature type="transmembrane region" description="Helical" evidence="10">
    <location>
        <begin position="174"/>
        <end position="194"/>
    </location>
</feature>
<dbReference type="CDD" id="cd00371">
    <property type="entry name" value="HMA"/>
    <property type="match status" value="1"/>
</dbReference>
<dbReference type="SFLD" id="SFLDS00003">
    <property type="entry name" value="Haloacid_Dehalogenase"/>
    <property type="match status" value="1"/>
</dbReference>
<comment type="subcellular location">
    <subcellularLocation>
        <location evidence="10">Cell membrane</location>
    </subcellularLocation>
    <subcellularLocation>
        <location evidence="1">Endomembrane system</location>
        <topology evidence="1">Multi-pass membrane protein</topology>
    </subcellularLocation>
</comment>
<accession>A0ABY6D052</accession>
<dbReference type="PANTHER" id="PTHR43520">
    <property type="entry name" value="ATP7, ISOFORM B"/>
    <property type="match status" value="1"/>
</dbReference>
<dbReference type="InterPro" id="IPR059000">
    <property type="entry name" value="ATPase_P-type_domA"/>
</dbReference>
<evidence type="ECO:0000313" key="12">
    <source>
        <dbReference type="EMBL" id="UXP33870.1"/>
    </source>
</evidence>
<keyword evidence="6 10" id="KW-0067">ATP-binding</keyword>
<dbReference type="InterPro" id="IPR036412">
    <property type="entry name" value="HAD-like_sf"/>
</dbReference>
<dbReference type="Proteomes" id="UP001065174">
    <property type="component" value="Chromosome"/>
</dbReference>
<dbReference type="CDD" id="cd02094">
    <property type="entry name" value="P-type_ATPase_Cu-like"/>
    <property type="match status" value="1"/>
</dbReference>
<dbReference type="Gene3D" id="2.70.150.10">
    <property type="entry name" value="Calcium-transporting ATPase, cytoplasmic transduction domain A"/>
    <property type="match status" value="1"/>
</dbReference>
<keyword evidence="10" id="KW-1003">Cell membrane</keyword>
<dbReference type="SFLD" id="SFLDF00027">
    <property type="entry name" value="p-type_atpase"/>
    <property type="match status" value="1"/>
</dbReference>
<keyword evidence="5 10" id="KW-0547">Nucleotide-binding</keyword>
<dbReference type="InterPro" id="IPR018303">
    <property type="entry name" value="ATPase_P-typ_P_site"/>
</dbReference>
<keyword evidence="13" id="KW-1185">Reference proteome</keyword>
<evidence type="ECO:0000256" key="9">
    <source>
        <dbReference type="ARBA" id="ARBA00023136"/>
    </source>
</evidence>
<feature type="transmembrane region" description="Helical" evidence="10">
    <location>
        <begin position="434"/>
        <end position="453"/>
    </location>
</feature>
<dbReference type="Pfam" id="PF00702">
    <property type="entry name" value="Hydrolase"/>
    <property type="match status" value="1"/>
</dbReference>
<protein>
    <submittedName>
        <fullName evidence="12">Heavy metal translocating P-type ATPase</fullName>
    </submittedName>
</protein>
<dbReference type="SFLD" id="SFLDG00002">
    <property type="entry name" value="C1.7:_P-type_atpase_like"/>
    <property type="match status" value="1"/>
</dbReference>
<dbReference type="InterPro" id="IPR017969">
    <property type="entry name" value="Heavy-metal-associated_CS"/>
</dbReference>
<dbReference type="EMBL" id="CP106679">
    <property type="protein sequence ID" value="UXP33870.1"/>
    <property type="molecule type" value="Genomic_DNA"/>
</dbReference>
<feature type="transmembrane region" description="Helical" evidence="10">
    <location>
        <begin position="459"/>
        <end position="482"/>
    </location>
</feature>
<dbReference type="PROSITE" id="PS00154">
    <property type="entry name" value="ATPASE_E1_E2"/>
    <property type="match status" value="1"/>
</dbReference>
<dbReference type="SUPFAM" id="SSF55008">
    <property type="entry name" value="HMA, heavy metal-associated domain"/>
    <property type="match status" value="1"/>
</dbReference>
<keyword evidence="7" id="KW-1278">Translocase</keyword>
<gene>
    <name evidence="12" type="ORF">N6H18_07915</name>
</gene>
<dbReference type="InterPro" id="IPR006121">
    <property type="entry name" value="HMA_dom"/>
</dbReference>
<dbReference type="PANTHER" id="PTHR43520:SF8">
    <property type="entry name" value="P-TYPE CU(+) TRANSPORTER"/>
    <property type="match status" value="1"/>
</dbReference>
<keyword evidence="9 10" id="KW-0472">Membrane</keyword>
<dbReference type="PRINTS" id="PR00942">
    <property type="entry name" value="CUATPASEI"/>
</dbReference>
<dbReference type="SUPFAM" id="SSF56784">
    <property type="entry name" value="HAD-like"/>
    <property type="match status" value="1"/>
</dbReference>
<dbReference type="InterPro" id="IPR008250">
    <property type="entry name" value="ATPase_P-typ_transduc_dom_A_sf"/>
</dbReference>
<dbReference type="NCBIfam" id="TIGR01511">
    <property type="entry name" value="ATPase-IB1_Cu"/>
    <property type="match status" value="1"/>
</dbReference>
<keyword evidence="8 10" id="KW-1133">Transmembrane helix</keyword>
<dbReference type="Gene3D" id="3.30.70.100">
    <property type="match status" value="1"/>
</dbReference>
<comment type="similarity">
    <text evidence="2 10">Belongs to the cation transport ATPase (P-type) (TC 3.A.3) family. Type IB subfamily.</text>
</comment>
<dbReference type="SUPFAM" id="SSF81653">
    <property type="entry name" value="Calcium ATPase, transduction domain A"/>
    <property type="match status" value="1"/>
</dbReference>
<dbReference type="Gene3D" id="3.40.1110.10">
    <property type="entry name" value="Calcium-transporting ATPase, cytoplasmic domain N"/>
    <property type="match status" value="1"/>
</dbReference>
<feature type="domain" description="HMA" evidence="11">
    <location>
        <begin position="1"/>
        <end position="66"/>
    </location>
</feature>
<dbReference type="SUPFAM" id="SSF81665">
    <property type="entry name" value="Calcium ATPase, transmembrane domain M"/>
    <property type="match status" value="1"/>
</dbReference>
<evidence type="ECO:0000256" key="8">
    <source>
        <dbReference type="ARBA" id="ARBA00022989"/>
    </source>
</evidence>
<feature type="transmembrane region" description="Helical" evidence="10">
    <location>
        <begin position="239"/>
        <end position="262"/>
    </location>
</feature>
<dbReference type="PRINTS" id="PR00119">
    <property type="entry name" value="CATATPASE"/>
</dbReference>
<keyword evidence="4 10" id="KW-0479">Metal-binding</keyword>
<dbReference type="InterPro" id="IPR044492">
    <property type="entry name" value="P_typ_ATPase_HD_dom"/>
</dbReference>
<evidence type="ECO:0000256" key="7">
    <source>
        <dbReference type="ARBA" id="ARBA00022967"/>
    </source>
</evidence>
<dbReference type="InterPro" id="IPR001757">
    <property type="entry name" value="P_typ_ATPase"/>
</dbReference>
<dbReference type="InterPro" id="IPR023214">
    <property type="entry name" value="HAD_sf"/>
</dbReference>
<keyword evidence="3 10" id="KW-0812">Transmembrane</keyword>
<dbReference type="Gene3D" id="3.40.50.1000">
    <property type="entry name" value="HAD superfamily/HAD-like"/>
    <property type="match status" value="1"/>
</dbReference>
<evidence type="ECO:0000256" key="5">
    <source>
        <dbReference type="ARBA" id="ARBA00022741"/>
    </source>
</evidence>